<dbReference type="InterPro" id="IPR044084">
    <property type="entry name" value="AvModA-like_subst-bd"/>
</dbReference>
<dbReference type="NCBIfam" id="TIGR01256">
    <property type="entry name" value="modA"/>
    <property type="match status" value="1"/>
</dbReference>
<evidence type="ECO:0000256" key="4">
    <source>
        <dbReference type="PIRSR" id="PIRSR004846-1"/>
    </source>
</evidence>
<evidence type="ECO:0000313" key="6">
    <source>
        <dbReference type="Proteomes" id="UP000292583"/>
    </source>
</evidence>
<dbReference type="EMBL" id="QPGR01000003">
    <property type="protein sequence ID" value="TBR81781.1"/>
    <property type="molecule type" value="Genomic_DNA"/>
</dbReference>
<dbReference type="Gene3D" id="3.40.190.10">
    <property type="entry name" value="Periplasmic binding protein-like II"/>
    <property type="match status" value="2"/>
</dbReference>
<dbReference type="RefSeq" id="WP_131164086.1">
    <property type="nucleotide sequence ID" value="NZ_CP076657.1"/>
</dbReference>
<dbReference type="Proteomes" id="UP000292583">
    <property type="component" value="Unassembled WGS sequence"/>
</dbReference>
<dbReference type="Pfam" id="PF13531">
    <property type="entry name" value="SBP_bac_11"/>
    <property type="match status" value="1"/>
</dbReference>
<keyword evidence="3" id="KW-0732">Signal</keyword>
<dbReference type="GO" id="GO:0046872">
    <property type="term" value="F:metal ion binding"/>
    <property type="evidence" value="ECO:0007669"/>
    <property type="project" value="UniProtKB-KW"/>
</dbReference>
<dbReference type="PANTHER" id="PTHR30632:SF14">
    <property type="entry name" value="TUNGSTATE_MOLYBDATE_CHROMATE-BINDING PROTEIN MODA"/>
    <property type="match status" value="1"/>
</dbReference>
<dbReference type="GO" id="GO:0015689">
    <property type="term" value="P:molybdate ion transport"/>
    <property type="evidence" value="ECO:0007669"/>
    <property type="project" value="InterPro"/>
</dbReference>
<dbReference type="AlphaFoldDB" id="A0A4V2JQL7"/>
<dbReference type="CDD" id="cd13539">
    <property type="entry name" value="PBP2_AvModA"/>
    <property type="match status" value="1"/>
</dbReference>
<name>A0A4V2JQL7_9BACT</name>
<comment type="caution">
    <text evidence="5">The sequence shown here is derived from an EMBL/GenBank/DDBJ whole genome shotgun (WGS) entry which is preliminary data.</text>
</comment>
<reference evidence="5 6" key="1">
    <citation type="submission" date="2018-07" db="EMBL/GenBank/DDBJ databases">
        <title>Campylobacter zealandensis sp. nov., isolated from birds and water in New Zealand.</title>
        <authorList>
            <person name="Wilkinson D.A."/>
            <person name="Biggs P.J."/>
            <person name="French N.P."/>
            <person name="Midwinter A.C."/>
        </authorList>
    </citation>
    <scope>NUCLEOTIDE SEQUENCE [LARGE SCALE GENOMIC DNA]</scope>
    <source>
        <strain evidence="5 6">B423b</strain>
    </source>
</reference>
<keyword evidence="2 4" id="KW-0479">Metal-binding</keyword>
<dbReference type="PANTHER" id="PTHR30632">
    <property type="entry name" value="MOLYBDATE-BINDING PERIPLASMIC PROTEIN"/>
    <property type="match status" value="1"/>
</dbReference>
<feature type="binding site" evidence="4">
    <location>
        <position position="163"/>
    </location>
    <ligand>
        <name>molybdate</name>
        <dbReference type="ChEBI" id="CHEBI:36264"/>
    </ligand>
</feature>
<dbReference type="InterPro" id="IPR005950">
    <property type="entry name" value="ModA"/>
</dbReference>
<evidence type="ECO:0000313" key="5">
    <source>
        <dbReference type="EMBL" id="TBR81781.1"/>
    </source>
</evidence>
<dbReference type="GO" id="GO:0030973">
    <property type="term" value="F:molybdate ion binding"/>
    <property type="evidence" value="ECO:0007669"/>
    <property type="project" value="InterPro"/>
</dbReference>
<sequence>MIRIIFLIIFFYTLNLNAEKISIFVASSASKAMSEIKEEFLKKYPNNEIELVFGASGKYYQLLKQGREFDLFFSADEKYALEIQKDNNALTPPKIYALGVVVFYFLNENLLKDGIQNLNKEKIKHLSIANPKLAPYGVASIEILKNLNLYDVFKDKIILGDNISQPIMHVDSGVADIALVAYSLVFKDPKGKVAFIDNKLYTPLKQSFVITKYAKNKELAFKFSDFVLSNEGKMIIKKYGFNTL</sequence>
<dbReference type="SUPFAM" id="SSF53850">
    <property type="entry name" value="Periplasmic binding protein-like II"/>
    <property type="match status" value="1"/>
</dbReference>
<dbReference type="OrthoDB" id="9785015at2"/>
<keyword evidence="4" id="KW-0500">Molybdenum</keyword>
<accession>A0A4V2JQL7</accession>
<gene>
    <name evidence="5" type="primary">modA</name>
    <name evidence="5" type="ORF">DU473_02565</name>
</gene>
<evidence type="ECO:0000256" key="3">
    <source>
        <dbReference type="ARBA" id="ARBA00022729"/>
    </source>
</evidence>
<protein>
    <submittedName>
        <fullName evidence="5">Molybdate ABC transporter substrate-binding protein</fullName>
    </submittedName>
</protein>
<dbReference type="InterPro" id="IPR050682">
    <property type="entry name" value="ModA/WtpA"/>
</dbReference>
<feature type="binding site" evidence="4">
    <location>
        <position position="56"/>
    </location>
    <ligand>
        <name>molybdate</name>
        <dbReference type="ChEBI" id="CHEBI:36264"/>
    </ligand>
</feature>
<feature type="binding site" evidence="4">
    <location>
        <position position="28"/>
    </location>
    <ligand>
        <name>molybdate</name>
        <dbReference type="ChEBI" id="CHEBI:36264"/>
    </ligand>
</feature>
<organism evidence="5 6">
    <name type="scientific">Campylobacter novaezeelandiae</name>
    <dbReference type="NCBI Taxonomy" id="2267891"/>
    <lineage>
        <taxon>Bacteria</taxon>
        <taxon>Pseudomonadati</taxon>
        <taxon>Campylobacterota</taxon>
        <taxon>Epsilonproteobacteria</taxon>
        <taxon>Campylobacterales</taxon>
        <taxon>Campylobacteraceae</taxon>
        <taxon>Campylobacter</taxon>
    </lineage>
</organism>
<keyword evidence="6" id="KW-1185">Reference proteome</keyword>
<proteinExistence type="inferred from homology"/>
<evidence type="ECO:0000256" key="1">
    <source>
        <dbReference type="ARBA" id="ARBA00009175"/>
    </source>
</evidence>
<comment type="similarity">
    <text evidence="1">Belongs to the bacterial solute-binding protein ModA family.</text>
</comment>
<evidence type="ECO:0000256" key="2">
    <source>
        <dbReference type="ARBA" id="ARBA00022723"/>
    </source>
</evidence>
<dbReference type="PIRSF" id="PIRSF004846">
    <property type="entry name" value="ModA"/>
    <property type="match status" value="1"/>
</dbReference>